<comment type="caution">
    <text evidence="6">The sequence shown here is derived from an EMBL/GenBank/DDBJ whole genome shotgun (WGS) entry which is preliminary data.</text>
</comment>
<evidence type="ECO:0000313" key="6">
    <source>
        <dbReference type="EMBL" id="KJH70532.1"/>
    </source>
</evidence>
<organism evidence="6 7">
    <name type="scientific">Aliterella atlantica CENA595</name>
    <dbReference type="NCBI Taxonomy" id="1618023"/>
    <lineage>
        <taxon>Bacteria</taxon>
        <taxon>Bacillati</taxon>
        <taxon>Cyanobacteriota</taxon>
        <taxon>Cyanophyceae</taxon>
        <taxon>Chroococcidiopsidales</taxon>
        <taxon>Aliterellaceae</taxon>
        <taxon>Aliterella</taxon>
    </lineage>
</organism>
<dbReference type="CDD" id="cd07185">
    <property type="entry name" value="OmpA_C-like"/>
    <property type="match status" value="1"/>
</dbReference>
<dbReference type="SUPFAM" id="SSF103088">
    <property type="entry name" value="OmpA-like"/>
    <property type="match status" value="1"/>
</dbReference>
<dbReference type="PRINTS" id="PR01021">
    <property type="entry name" value="OMPADOMAIN"/>
</dbReference>
<dbReference type="InterPro" id="IPR006664">
    <property type="entry name" value="OMP_bac"/>
</dbReference>
<evidence type="ECO:0000256" key="4">
    <source>
        <dbReference type="PROSITE-ProRule" id="PRU00473"/>
    </source>
</evidence>
<dbReference type="Proteomes" id="UP000032452">
    <property type="component" value="Unassembled WGS sequence"/>
</dbReference>
<keyword evidence="2 4" id="KW-0472">Membrane</keyword>
<keyword evidence="3" id="KW-0998">Cell outer membrane</keyword>
<dbReference type="PROSITE" id="PS51123">
    <property type="entry name" value="OMPA_2"/>
    <property type="match status" value="1"/>
</dbReference>
<dbReference type="AlphaFoldDB" id="A0A0D8ZQA7"/>
<reference evidence="6 7" key="1">
    <citation type="submission" date="2015-02" db="EMBL/GenBank/DDBJ databases">
        <title>Draft genome of a novel marine cyanobacterium (Chroococcales) isolated from South Atlantic Ocean.</title>
        <authorList>
            <person name="Rigonato J."/>
            <person name="Alvarenga D.O."/>
            <person name="Branco L.H."/>
            <person name="Varani A.M."/>
            <person name="Brandini F.P."/>
            <person name="Fiore M.F."/>
        </authorList>
    </citation>
    <scope>NUCLEOTIDE SEQUENCE [LARGE SCALE GENOMIC DNA]</scope>
    <source>
        <strain evidence="6 7">CENA595</strain>
    </source>
</reference>
<evidence type="ECO:0000256" key="2">
    <source>
        <dbReference type="ARBA" id="ARBA00023136"/>
    </source>
</evidence>
<gene>
    <name evidence="6" type="ORF">UH38_17320</name>
</gene>
<dbReference type="InterPro" id="IPR006665">
    <property type="entry name" value="OmpA-like"/>
</dbReference>
<evidence type="ECO:0000313" key="7">
    <source>
        <dbReference type="Proteomes" id="UP000032452"/>
    </source>
</evidence>
<dbReference type="GO" id="GO:0009279">
    <property type="term" value="C:cell outer membrane"/>
    <property type="evidence" value="ECO:0007669"/>
    <property type="project" value="UniProtKB-SubCell"/>
</dbReference>
<evidence type="ECO:0000256" key="3">
    <source>
        <dbReference type="ARBA" id="ARBA00023237"/>
    </source>
</evidence>
<accession>A0A0D8ZQA7</accession>
<comment type="subcellular location">
    <subcellularLocation>
        <location evidence="1">Cell outer membrane</location>
    </subcellularLocation>
</comment>
<dbReference type="RefSeq" id="WP_045055946.1">
    <property type="nucleotide sequence ID" value="NZ_CAWMDP010000008.1"/>
</dbReference>
<proteinExistence type="predicted"/>
<dbReference type="EMBL" id="JYON01000021">
    <property type="protein sequence ID" value="KJH70532.1"/>
    <property type="molecule type" value="Genomic_DNA"/>
</dbReference>
<dbReference type="PANTHER" id="PTHR30329:SF21">
    <property type="entry name" value="LIPOPROTEIN YIAD-RELATED"/>
    <property type="match status" value="1"/>
</dbReference>
<dbReference type="InterPro" id="IPR036737">
    <property type="entry name" value="OmpA-like_sf"/>
</dbReference>
<sequence>MPTNVHFAFNRSGTSPASIQILQQIVAVLKQYPQINIELGGHTDTIGSDRYNLILGRRRANSVRNYLLRQGIAKERIVVRSWGEAQPKISSKNSISRARNRRVNFAFRNLSNLNIQLVEQEKDLQP</sequence>
<protein>
    <recommendedName>
        <fullName evidence="5">OmpA-like domain-containing protein</fullName>
    </recommendedName>
</protein>
<evidence type="ECO:0000256" key="1">
    <source>
        <dbReference type="ARBA" id="ARBA00004442"/>
    </source>
</evidence>
<dbReference type="Pfam" id="PF00691">
    <property type="entry name" value="OmpA"/>
    <property type="match status" value="1"/>
</dbReference>
<feature type="domain" description="OmpA-like" evidence="5">
    <location>
        <begin position="1"/>
        <end position="111"/>
    </location>
</feature>
<dbReference type="OrthoDB" id="502243at2"/>
<keyword evidence="7" id="KW-1185">Reference proteome</keyword>
<name>A0A0D8ZQA7_9CYAN</name>
<dbReference type="InterPro" id="IPR050330">
    <property type="entry name" value="Bact_OuterMem_StrucFunc"/>
</dbReference>
<dbReference type="PANTHER" id="PTHR30329">
    <property type="entry name" value="STATOR ELEMENT OF FLAGELLAR MOTOR COMPLEX"/>
    <property type="match status" value="1"/>
</dbReference>
<dbReference type="Gene3D" id="3.30.1330.60">
    <property type="entry name" value="OmpA-like domain"/>
    <property type="match status" value="1"/>
</dbReference>
<dbReference type="STRING" id="1618023.UH38_17320"/>
<evidence type="ECO:0000259" key="5">
    <source>
        <dbReference type="PROSITE" id="PS51123"/>
    </source>
</evidence>